<dbReference type="GO" id="GO:0003676">
    <property type="term" value="F:nucleic acid binding"/>
    <property type="evidence" value="ECO:0007669"/>
    <property type="project" value="InterPro"/>
</dbReference>
<reference evidence="1" key="1">
    <citation type="submission" date="2021-02" db="EMBL/GenBank/DDBJ databases">
        <authorList>
            <person name="Nowell W R."/>
        </authorList>
    </citation>
    <scope>NUCLEOTIDE SEQUENCE</scope>
</reference>
<protein>
    <submittedName>
        <fullName evidence="1">Uncharacterized protein</fullName>
    </submittedName>
</protein>
<evidence type="ECO:0000313" key="2">
    <source>
        <dbReference type="EMBL" id="CAF3861992.1"/>
    </source>
</evidence>
<comment type="caution">
    <text evidence="1">The sequence shown here is derived from an EMBL/GenBank/DDBJ whole genome shotgun (WGS) entry which is preliminary data.</text>
</comment>
<dbReference type="Proteomes" id="UP000663882">
    <property type="component" value="Unassembled WGS sequence"/>
</dbReference>
<proteinExistence type="predicted"/>
<sequence>MVRRPNYQNDRIWAKSIKDIEEDERYREMVIKDKGEFWMTGQYCCDIILIENVFPFLKNEENVINPNEVIFVYDKAPCMLVNKTQHLLRDDDVKFWGNDIWPGNSPDLNVAEHIGTIIRDEVEKKMLSDTRYNRYLKDKLKMYISDVLTNMETDTELFETLLCSYPFRVHTIKNANGRHTDY</sequence>
<dbReference type="Gene3D" id="3.30.420.10">
    <property type="entry name" value="Ribonuclease H-like superfamily/Ribonuclease H"/>
    <property type="match status" value="1"/>
</dbReference>
<organism evidence="1 3">
    <name type="scientific">Rotaria sordida</name>
    <dbReference type="NCBI Taxonomy" id="392033"/>
    <lineage>
        <taxon>Eukaryota</taxon>
        <taxon>Metazoa</taxon>
        <taxon>Spiralia</taxon>
        <taxon>Gnathifera</taxon>
        <taxon>Rotifera</taxon>
        <taxon>Eurotatoria</taxon>
        <taxon>Bdelloidea</taxon>
        <taxon>Philodinida</taxon>
        <taxon>Philodinidae</taxon>
        <taxon>Rotaria</taxon>
    </lineage>
</organism>
<evidence type="ECO:0000313" key="1">
    <source>
        <dbReference type="EMBL" id="CAF1108842.1"/>
    </source>
</evidence>
<evidence type="ECO:0000313" key="3">
    <source>
        <dbReference type="Proteomes" id="UP000663882"/>
    </source>
</evidence>
<dbReference type="EMBL" id="CAJNOO010001173">
    <property type="protein sequence ID" value="CAF1108842.1"/>
    <property type="molecule type" value="Genomic_DNA"/>
</dbReference>
<dbReference type="AlphaFoldDB" id="A0A814PPU9"/>
<accession>A0A814PPU9</accession>
<dbReference type="OrthoDB" id="4843387at2759"/>
<gene>
    <name evidence="2" type="ORF">OTI717_LOCUS21749</name>
    <name evidence="1" type="ORF">RFH988_LOCUS19722</name>
</gene>
<name>A0A814PPU9_9BILA</name>
<dbReference type="EMBL" id="CAJOAX010003578">
    <property type="protein sequence ID" value="CAF3861992.1"/>
    <property type="molecule type" value="Genomic_DNA"/>
</dbReference>
<dbReference type="Proteomes" id="UP000663823">
    <property type="component" value="Unassembled WGS sequence"/>
</dbReference>
<dbReference type="InterPro" id="IPR036397">
    <property type="entry name" value="RNaseH_sf"/>
</dbReference>